<dbReference type="PROSITE" id="PS50878">
    <property type="entry name" value="RT_POL"/>
    <property type="match status" value="1"/>
</dbReference>
<sequence length="775" mass="88030">MILKNNLMDLNSVGSKFTWFNNHVDYPIHIKLDRALVNDSWMRAYPESYSSIQSPYCSDHCLILLHSGFFQQVSHCFQFKNYWTNFDSYWNVILDAFSAPITGNPLAHLCNTLKKVKICIKKENWSSFNSVKRHMESLLTSQRELLEKLHAKPNNHMYNLSLKEINVNIVKFNAIQTSRISQRDKLNWLKHGEDDLNFLFGKIRYRRGSSNSVGNLLASSPDTSRSDVASSIIRHFQTLYNPSPPTCLNLEGFPTGILLPNSFVDVLTSSVNDVEIKDAVFGGSSTSAPGGIKSFFTKGYLPLGIKATALYIVPKHKNAFAISDYRPITLCDVVYKIIAKVIASRLKPMMPVIINQTQSGFVKSRSSTDNILLASEILAYANKKKGANLFCAKLDIRKAFDTVSRDFVLARLIQKGFPNTLVNWIKMCISDVHYSIVLNGALEGYFSSSAGLRQGCPLSPYLFCVVMDALSCLLEERGFKGISADNFSLSHLLYADDVLVFGEASLENCQKLASILSDFGNATGLQINLDKSAIIFSKHQNFHQDICNTLSIHNITTKITYLGIPLSFQRLKIEDFFPLVDNINKKMNGWKANLLLFAARLQYLKFTIQNTIGYWIRGTILPKTIVKFLKKASSRFLFFYDSTQTRKLHMLSWDVICRPKQKGGLGVSSFNAMQFGFNCSVILRMYNSITPLSSWLLSKYRSPWRQPPSYATKLWQSVCRTAHDAKSSFYFKITKSATISFLWDHWCFNMTIDEFMGTEFIFPDCTLGKLYYENH</sequence>
<evidence type="ECO:0000313" key="3">
    <source>
        <dbReference type="Proteomes" id="UP000233837"/>
    </source>
</evidence>
<dbReference type="EMBL" id="KZ502289">
    <property type="protein sequence ID" value="PKU81037.1"/>
    <property type="molecule type" value="Genomic_DNA"/>
</dbReference>
<accession>A0A2I0WZH3</accession>
<dbReference type="AlphaFoldDB" id="A0A2I0WZH3"/>
<evidence type="ECO:0000259" key="1">
    <source>
        <dbReference type="PROSITE" id="PS50878"/>
    </source>
</evidence>
<dbReference type="STRING" id="906689.A0A2I0WZH3"/>
<dbReference type="InterPro" id="IPR043502">
    <property type="entry name" value="DNA/RNA_pol_sf"/>
</dbReference>
<feature type="domain" description="Reverse transcriptase" evidence="1">
    <location>
        <begin position="294"/>
        <end position="566"/>
    </location>
</feature>
<proteinExistence type="predicted"/>
<name>A0A2I0WZH3_9ASPA</name>
<dbReference type="PANTHER" id="PTHR31635">
    <property type="entry name" value="REVERSE TRANSCRIPTASE DOMAIN-CONTAINING PROTEIN-RELATED"/>
    <property type="match status" value="1"/>
</dbReference>
<organism evidence="2 3">
    <name type="scientific">Dendrobium catenatum</name>
    <dbReference type="NCBI Taxonomy" id="906689"/>
    <lineage>
        <taxon>Eukaryota</taxon>
        <taxon>Viridiplantae</taxon>
        <taxon>Streptophyta</taxon>
        <taxon>Embryophyta</taxon>
        <taxon>Tracheophyta</taxon>
        <taxon>Spermatophyta</taxon>
        <taxon>Magnoliopsida</taxon>
        <taxon>Liliopsida</taxon>
        <taxon>Asparagales</taxon>
        <taxon>Orchidaceae</taxon>
        <taxon>Epidendroideae</taxon>
        <taxon>Malaxideae</taxon>
        <taxon>Dendrobiinae</taxon>
        <taxon>Dendrobium</taxon>
    </lineage>
</organism>
<dbReference type="Pfam" id="PF00078">
    <property type="entry name" value="RVT_1"/>
    <property type="match status" value="1"/>
</dbReference>
<reference evidence="2 3" key="1">
    <citation type="journal article" date="2016" name="Sci. Rep.">
        <title>The Dendrobium catenatum Lindl. genome sequence provides insights into polysaccharide synthase, floral development and adaptive evolution.</title>
        <authorList>
            <person name="Zhang G.Q."/>
            <person name="Xu Q."/>
            <person name="Bian C."/>
            <person name="Tsai W.C."/>
            <person name="Yeh C.M."/>
            <person name="Liu K.W."/>
            <person name="Yoshida K."/>
            <person name="Zhang L.S."/>
            <person name="Chang S.B."/>
            <person name="Chen F."/>
            <person name="Shi Y."/>
            <person name="Su Y.Y."/>
            <person name="Zhang Y.Q."/>
            <person name="Chen L.J."/>
            <person name="Yin Y."/>
            <person name="Lin M."/>
            <person name="Huang H."/>
            <person name="Deng H."/>
            <person name="Wang Z.W."/>
            <person name="Zhu S.L."/>
            <person name="Zhao X."/>
            <person name="Deng C."/>
            <person name="Niu S.C."/>
            <person name="Huang J."/>
            <person name="Wang M."/>
            <person name="Liu G.H."/>
            <person name="Yang H.J."/>
            <person name="Xiao X.J."/>
            <person name="Hsiao Y.Y."/>
            <person name="Wu W.L."/>
            <person name="Chen Y.Y."/>
            <person name="Mitsuda N."/>
            <person name="Ohme-Takagi M."/>
            <person name="Luo Y.B."/>
            <person name="Van de Peer Y."/>
            <person name="Liu Z.J."/>
        </authorList>
    </citation>
    <scope>NUCLEOTIDE SEQUENCE [LARGE SCALE GENOMIC DNA]</scope>
    <source>
        <tissue evidence="2">The whole plant</tissue>
    </source>
</reference>
<dbReference type="InterPro" id="IPR043128">
    <property type="entry name" value="Rev_trsase/Diguanyl_cyclase"/>
</dbReference>
<dbReference type="CDD" id="cd01650">
    <property type="entry name" value="RT_nLTR_like"/>
    <property type="match status" value="1"/>
</dbReference>
<gene>
    <name evidence="2" type="ORF">MA16_Dca027581</name>
</gene>
<dbReference type="SUPFAM" id="SSF56672">
    <property type="entry name" value="DNA/RNA polymerases"/>
    <property type="match status" value="1"/>
</dbReference>
<dbReference type="Gene3D" id="3.30.70.270">
    <property type="match status" value="1"/>
</dbReference>
<protein>
    <submittedName>
        <fullName evidence="2">Ribonuclease H protein</fullName>
    </submittedName>
</protein>
<dbReference type="InterPro" id="IPR000477">
    <property type="entry name" value="RT_dom"/>
</dbReference>
<reference evidence="2 3" key="2">
    <citation type="journal article" date="2017" name="Nature">
        <title>The Apostasia genome and the evolution of orchids.</title>
        <authorList>
            <person name="Zhang G.Q."/>
            <person name="Liu K.W."/>
            <person name="Li Z."/>
            <person name="Lohaus R."/>
            <person name="Hsiao Y.Y."/>
            <person name="Niu S.C."/>
            <person name="Wang J.Y."/>
            <person name="Lin Y.C."/>
            <person name="Xu Q."/>
            <person name="Chen L.J."/>
            <person name="Yoshida K."/>
            <person name="Fujiwara S."/>
            <person name="Wang Z.W."/>
            <person name="Zhang Y.Q."/>
            <person name="Mitsuda N."/>
            <person name="Wang M."/>
            <person name="Liu G.H."/>
            <person name="Pecoraro L."/>
            <person name="Huang H.X."/>
            <person name="Xiao X.J."/>
            <person name="Lin M."/>
            <person name="Wu X.Y."/>
            <person name="Wu W.L."/>
            <person name="Chen Y.Y."/>
            <person name="Chang S.B."/>
            <person name="Sakamoto S."/>
            <person name="Ohme-Takagi M."/>
            <person name="Yagi M."/>
            <person name="Zeng S.J."/>
            <person name="Shen C.Y."/>
            <person name="Yeh C.M."/>
            <person name="Luo Y.B."/>
            <person name="Tsai W.C."/>
            <person name="Van de Peer Y."/>
            <person name="Liu Z.J."/>
        </authorList>
    </citation>
    <scope>NUCLEOTIDE SEQUENCE [LARGE SCALE GENOMIC DNA]</scope>
    <source>
        <tissue evidence="2">The whole plant</tissue>
    </source>
</reference>
<evidence type="ECO:0000313" key="2">
    <source>
        <dbReference type="EMBL" id="PKU81037.1"/>
    </source>
</evidence>
<dbReference type="Proteomes" id="UP000233837">
    <property type="component" value="Unassembled WGS sequence"/>
</dbReference>
<keyword evidence="3" id="KW-1185">Reference proteome</keyword>
<dbReference type="PANTHER" id="PTHR31635:SF196">
    <property type="entry name" value="REVERSE TRANSCRIPTASE DOMAIN-CONTAINING PROTEIN-RELATED"/>
    <property type="match status" value="1"/>
</dbReference>